<evidence type="ECO:0000256" key="2">
    <source>
        <dbReference type="ARBA" id="ARBA00006459"/>
    </source>
</evidence>
<keyword evidence="6 8" id="KW-1133">Transmembrane helix</keyword>
<gene>
    <name evidence="9" type="primary">SLC6A19</name>
    <name evidence="9" type="ORF">E2C01_084986</name>
</gene>
<dbReference type="GO" id="GO:0005886">
    <property type="term" value="C:plasma membrane"/>
    <property type="evidence" value="ECO:0007669"/>
    <property type="project" value="TreeGrafter"/>
</dbReference>
<comment type="similarity">
    <text evidence="2">Belongs to the sodium:neurotransmitter symporter (SNF) (TC 2.A.22) family.</text>
</comment>
<dbReference type="OrthoDB" id="6581954at2759"/>
<reference evidence="9 10" key="1">
    <citation type="submission" date="2019-05" db="EMBL/GenBank/DDBJ databases">
        <title>Another draft genome of Portunus trituberculatus and its Hox gene families provides insights of decapod evolution.</title>
        <authorList>
            <person name="Jeong J.-H."/>
            <person name="Song I."/>
            <person name="Kim S."/>
            <person name="Choi T."/>
            <person name="Kim D."/>
            <person name="Ryu S."/>
            <person name="Kim W."/>
        </authorList>
    </citation>
    <scope>NUCLEOTIDE SEQUENCE [LARGE SCALE GENOMIC DNA]</scope>
    <source>
        <tissue evidence="9">Muscle</tissue>
    </source>
</reference>
<evidence type="ECO:0000313" key="9">
    <source>
        <dbReference type="EMBL" id="MPC90019.1"/>
    </source>
</evidence>
<dbReference type="InterPro" id="IPR037272">
    <property type="entry name" value="SNS_sf"/>
</dbReference>
<proteinExistence type="inferred from homology"/>
<comment type="caution">
    <text evidence="9">The sequence shown here is derived from an EMBL/GenBank/DDBJ whole genome shotgun (WGS) entry which is preliminary data.</text>
</comment>
<keyword evidence="3" id="KW-0813">Transport</keyword>
<dbReference type="InterPro" id="IPR000175">
    <property type="entry name" value="Na/ntran_symport"/>
</dbReference>
<accession>A0A5B7J5K1</accession>
<evidence type="ECO:0000256" key="8">
    <source>
        <dbReference type="SAM" id="Phobius"/>
    </source>
</evidence>
<dbReference type="GO" id="GO:0015293">
    <property type="term" value="F:symporter activity"/>
    <property type="evidence" value="ECO:0007669"/>
    <property type="project" value="UniProtKB-KW"/>
</dbReference>
<dbReference type="SUPFAM" id="SSF161070">
    <property type="entry name" value="SNF-like"/>
    <property type="match status" value="1"/>
</dbReference>
<keyword evidence="5" id="KW-0769">Symport</keyword>
<feature type="transmembrane region" description="Helical" evidence="8">
    <location>
        <begin position="7"/>
        <end position="31"/>
    </location>
</feature>
<sequence>MPRVLQVLKCLTCPLCVAGAFLIPYLIMMVLEGAPLFLLELGIGQRLRQGSLGVWNFISPWWGGLGVASTVVSYLVGLYYNVIIAWCFYYLFNSFKVRERKKIYDQNMEGKTKENKVRIEHK</sequence>
<dbReference type="Pfam" id="PF00209">
    <property type="entry name" value="SNF"/>
    <property type="match status" value="1"/>
</dbReference>
<dbReference type="PROSITE" id="PS50267">
    <property type="entry name" value="NA_NEUROTRAN_SYMP_3"/>
    <property type="match status" value="1"/>
</dbReference>
<name>A0A5B7J5K1_PORTR</name>
<dbReference type="GO" id="GO:0035725">
    <property type="term" value="P:sodium ion transmembrane transport"/>
    <property type="evidence" value="ECO:0007669"/>
    <property type="project" value="TreeGrafter"/>
</dbReference>
<comment type="subcellular location">
    <subcellularLocation>
        <location evidence="1">Membrane</location>
        <topology evidence="1">Multi-pass membrane protein</topology>
    </subcellularLocation>
</comment>
<dbReference type="AlphaFoldDB" id="A0A5B7J5K1"/>
<evidence type="ECO:0000256" key="6">
    <source>
        <dbReference type="ARBA" id="ARBA00022989"/>
    </source>
</evidence>
<keyword evidence="4 8" id="KW-0812">Transmembrane</keyword>
<evidence type="ECO:0000256" key="3">
    <source>
        <dbReference type="ARBA" id="ARBA00022448"/>
    </source>
</evidence>
<evidence type="ECO:0000256" key="7">
    <source>
        <dbReference type="ARBA" id="ARBA00023136"/>
    </source>
</evidence>
<protein>
    <submittedName>
        <fullName evidence="9">Sodium-dependent neutral amino acid transporter B(0)AT1</fullName>
    </submittedName>
</protein>
<evidence type="ECO:0000256" key="1">
    <source>
        <dbReference type="ARBA" id="ARBA00004141"/>
    </source>
</evidence>
<dbReference type="GO" id="GO:0006865">
    <property type="term" value="P:amino acid transport"/>
    <property type="evidence" value="ECO:0007669"/>
    <property type="project" value="TreeGrafter"/>
</dbReference>
<dbReference type="PANTHER" id="PTHR11616:SF240">
    <property type="entry name" value="BLOATED TUBULES, ISOFORM B-RELATED"/>
    <property type="match status" value="1"/>
</dbReference>
<feature type="transmembrane region" description="Helical" evidence="8">
    <location>
        <begin position="71"/>
        <end position="92"/>
    </location>
</feature>
<keyword evidence="10" id="KW-1185">Reference proteome</keyword>
<dbReference type="PANTHER" id="PTHR11616">
    <property type="entry name" value="SODIUM/CHLORIDE DEPENDENT TRANSPORTER"/>
    <property type="match status" value="1"/>
</dbReference>
<organism evidence="9 10">
    <name type="scientific">Portunus trituberculatus</name>
    <name type="common">Swimming crab</name>
    <name type="synonym">Neptunus trituberculatus</name>
    <dbReference type="NCBI Taxonomy" id="210409"/>
    <lineage>
        <taxon>Eukaryota</taxon>
        <taxon>Metazoa</taxon>
        <taxon>Ecdysozoa</taxon>
        <taxon>Arthropoda</taxon>
        <taxon>Crustacea</taxon>
        <taxon>Multicrustacea</taxon>
        <taxon>Malacostraca</taxon>
        <taxon>Eumalacostraca</taxon>
        <taxon>Eucarida</taxon>
        <taxon>Decapoda</taxon>
        <taxon>Pleocyemata</taxon>
        <taxon>Brachyura</taxon>
        <taxon>Eubrachyura</taxon>
        <taxon>Portunoidea</taxon>
        <taxon>Portunidae</taxon>
        <taxon>Portuninae</taxon>
        <taxon>Portunus</taxon>
    </lineage>
</organism>
<dbReference type="PRINTS" id="PR00176">
    <property type="entry name" value="NANEUSMPORT"/>
</dbReference>
<dbReference type="Proteomes" id="UP000324222">
    <property type="component" value="Unassembled WGS sequence"/>
</dbReference>
<keyword evidence="7 8" id="KW-0472">Membrane</keyword>
<evidence type="ECO:0000313" key="10">
    <source>
        <dbReference type="Proteomes" id="UP000324222"/>
    </source>
</evidence>
<dbReference type="EMBL" id="VSRR010082958">
    <property type="protein sequence ID" value="MPC90019.1"/>
    <property type="molecule type" value="Genomic_DNA"/>
</dbReference>
<evidence type="ECO:0000256" key="4">
    <source>
        <dbReference type="ARBA" id="ARBA00022692"/>
    </source>
</evidence>
<evidence type="ECO:0000256" key="5">
    <source>
        <dbReference type="ARBA" id="ARBA00022847"/>
    </source>
</evidence>